<dbReference type="EMBL" id="CP036318">
    <property type="protein sequence ID" value="QDV58036.1"/>
    <property type="molecule type" value="Genomic_DNA"/>
</dbReference>
<dbReference type="Proteomes" id="UP000316770">
    <property type="component" value="Chromosome"/>
</dbReference>
<sequence length="198" mass="21707">MITVWLLAFPKSFLNVGLSSKTVRNGAIANCKMNMATWLLQSPIGMQFRTSKRTAVQAKDGGACAGYYHAKGVAAISRWLSGSDATGRVRQAISRPRKGRSTLVGMPLPRLRQSHRPHAEHKIACPQIGAPPKKGNACVTSKFGCPENPLFRSTISHESFGRACPHHHVVMLNVPKIIEDSPEYVKIEIGSRVFYSDV</sequence>
<protein>
    <submittedName>
        <fullName evidence="1">Uncharacterized protein</fullName>
    </submittedName>
</protein>
<name>A0A518IY67_9BACT</name>
<accession>A0A518IY67</accession>
<organism evidence="1 2">
    <name type="scientific">Rosistilla oblonga</name>
    <dbReference type="NCBI Taxonomy" id="2527990"/>
    <lineage>
        <taxon>Bacteria</taxon>
        <taxon>Pseudomonadati</taxon>
        <taxon>Planctomycetota</taxon>
        <taxon>Planctomycetia</taxon>
        <taxon>Pirellulales</taxon>
        <taxon>Pirellulaceae</taxon>
        <taxon>Rosistilla</taxon>
    </lineage>
</organism>
<dbReference type="AlphaFoldDB" id="A0A518IY67"/>
<evidence type="ECO:0000313" key="1">
    <source>
        <dbReference type="EMBL" id="QDV58036.1"/>
    </source>
</evidence>
<keyword evidence="2" id="KW-1185">Reference proteome</keyword>
<gene>
    <name evidence="1" type="ORF">Mal33_40520</name>
</gene>
<evidence type="ECO:0000313" key="2">
    <source>
        <dbReference type="Proteomes" id="UP000316770"/>
    </source>
</evidence>
<reference evidence="1 2" key="1">
    <citation type="submission" date="2019-02" db="EMBL/GenBank/DDBJ databases">
        <title>Deep-cultivation of Planctomycetes and their phenomic and genomic characterization uncovers novel biology.</title>
        <authorList>
            <person name="Wiegand S."/>
            <person name="Jogler M."/>
            <person name="Boedeker C."/>
            <person name="Pinto D."/>
            <person name="Vollmers J."/>
            <person name="Rivas-Marin E."/>
            <person name="Kohn T."/>
            <person name="Peeters S.H."/>
            <person name="Heuer A."/>
            <person name="Rast P."/>
            <person name="Oberbeckmann S."/>
            <person name="Bunk B."/>
            <person name="Jeske O."/>
            <person name="Meyerdierks A."/>
            <person name="Storesund J.E."/>
            <person name="Kallscheuer N."/>
            <person name="Luecker S."/>
            <person name="Lage O.M."/>
            <person name="Pohl T."/>
            <person name="Merkel B.J."/>
            <person name="Hornburger P."/>
            <person name="Mueller R.-W."/>
            <person name="Bruemmer F."/>
            <person name="Labrenz M."/>
            <person name="Spormann A.M."/>
            <person name="Op den Camp H."/>
            <person name="Overmann J."/>
            <person name="Amann R."/>
            <person name="Jetten M.S.M."/>
            <person name="Mascher T."/>
            <person name="Medema M.H."/>
            <person name="Devos D.P."/>
            <person name="Kaster A.-K."/>
            <person name="Ovreas L."/>
            <person name="Rohde M."/>
            <person name="Galperin M.Y."/>
            <person name="Jogler C."/>
        </authorList>
    </citation>
    <scope>NUCLEOTIDE SEQUENCE [LARGE SCALE GENOMIC DNA]</scope>
    <source>
        <strain evidence="1 2">Mal33</strain>
    </source>
</reference>
<proteinExistence type="predicted"/>